<feature type="compositionally biased region" description="Basic and acidic residues" evidence="23">
    <location>
        <begin position="311"/>
        <end position="335"/>
    </location>
</feature>
<keyword evidence="7" id="KW-0489">Methyltransferase</keyword>
<evidence type="ECO:0000256" key="14">
    <source>
        <dbReference type="ARBA" id="ARBA00047418"/>
    </source>
</evidence>
<comment type="catalytic activity">
    <reaction evidence="14">
        <text>a 5'-end (N(2),N(7)-dimethyl 5'-triphosphoguanosine)-ribonucleoside in snoRNA + S-adenosyl-L-methionine = a 5'-end (N(2),N(2),N(7)-trimethyl 5'-triphosphoguanosine)-ribonucleoside in snoRNA + S-adenosyl-L-homocysteine + H(+)</text>
        <dbReference type="Rhea" id="RHEA:78507"/>
        <dbReference type="Rhea" id="RHEA-COMP:19088"/>
        <dbReference type="Rhea" id="RHEA-COMP:19090"/>
        <dbReference type="ChEBI" id="CHEBI:15378"/>
        <dbReference type="ChEBI" id="CHEBI:57856"/>
        <dbReference type="ChEBI" id="CHEBI:59789"/>
        <dbReference type="ChEBI" id="CHEBI:167623"/>
        <dbReference type="ChEBI" id="CHEBI:172880"/>
    </reaction>
    <physiologicalReaction direction="left-to-right" evidence="14">
        <dbReference type="Rhea" id="RHEA:78508"/>
    </physiologicalReaction>
</comment>
<evidence type="ECO:0000256" key="16">
    <source>
        <dbReference type="ARBA" id="ARBA00048763"/>
    </source>
</evidence>
<evidence type="ECO:0000256" key="19">
    <source>
        <dbReference type="ARBA" id="ARBA00057179"/>
    </source>
</evidence>
<sequence length="888" mass="98909">MWSSQQTLAEFRLFTCLTEDEGTEVSLVRAHVTRSIISEQRYQEEFYPNIEISTPDDVASISSSIEEDVTDSEISIATQQSSANPESLEKNLRSDQSKLSKRLSTLGLGNFDLSSSDSEDSECHRGAVGGEESNSKCKEERLKRYLEGAAALAEIVEDTENLSLENNSTKGEDQVTGWETADNAHMMEAMGLPQQFGSSKRSFSNKSVLTEKEIRNRFLSLWEDKGELLVYRSFVSIYPDYASYYDQIAGSIPPGVEVEVTSTNNNGGISNGSGEENVTDTGGHKCSILVNNAEHKVTSNTDTAPDLSVQEDSKASIDKSPVRTGHVENGNHKPQADQGDAPVKSTKKVKCLTEQSISLQNVENGGDHGYVQKNLPILDSSQENLEEDSSGSSDESDSQELNHTNGGCGSEEDVCHDDDDSNSEQVGYYSSHDDLIVMLRGTHEDLKNQIYWHVKEKFSQWLRDTPEEDFDLSSLDEDIITLANPYTETPENVVDCEQDGFNNFSNDEDLEEMAEGKKKSIPETLELLGLAIEKDENLRENRKRKIIHGSVIYKRRNIVKEAKRLHLDFGRTPHLGPKGDEDVTIAKAKHVVFDDDGNPQEVKKETSTLNITQPYSSFFDEDVSLEKDADDDQEDSSLSLAQEATDGSSAVSSSEKKKTKKKKNRKRKPTVPIPEDLAGDQVLRKYWYQRYRLFRKFDEGIILDKESWFSVTPEAIAAHIAERCQCDIIVDGFCGAGGNAIQFAFTCNRVIAVDIDKSKLEMARHNAEVYGVADRIEFIHGDFLQLAPSLNADVVFLSPPWGGPEYLSKDVYDLDNMAGFNAAHLMEVSRNITDNIAFFLPRNTDSEKLTALAGVGKQVEIEQNFLNKKLKTITAYFGELILAHGQDE</sequence>
<accession>A0AAV2H9K2</accession>
<protein>
    <recommendedName>
        <fullName evidence="4">Trimethylguanosine synthase</fullName>
    </recommendedName>
    <alternativeName>
        <fullName evidence="18">Cap-specific guanine-N(2) methyltransferase</fullName>
    </alternativeName>
    <alternativeName>
        <fullName evidence="21">Nuclear receptor coactivator 6-interacting protein</fullName>
    </alternativeName>
    <alternativeName>
        <fullName evidence="22">PRIP-interacting protein with methyltransferase motif</fullName>
    </alternativeName>
</protein>
<gene>
    <name evidence="24" type="ORF">GSLYS_00003654001</name>
</gene>
<feature type="region of interest" description="Disordered" evidence="23">
    <location>
        <begin position="297"/>
        <end position="347"/>
    </location>
</feature>
<feature type="region of interest" description="Disordered" evidence="23">
    <location>
        <begin position="110"/>
        <end position="136"/>
    </location>
</feature>
<evidence type="ECO:0000256" key="22">
    <source>
        <dbReference type="ARBA" id="ARBA00081504"/>
    </source>
</evidence>
<evidence type="ECO:0000256" key="17">
    <source>
        <dbReference type="ARBA" id="ARBA00049075"/>
    </source>
</evidence>
<comment type="subcellular location">
    <subcellularLocation>
        <location evidence="2">Cytoplasm</location>
    </subcellularLocation>
    <subcellularLocation>
        <location evidence="1">Nucleus</location>
        <location evidence="1">Cajal body</location>
    </subcellularLocation>
    <subcellularLocation>
        <location evidence="3">Nucleus</location>
        <location evidence="3">Nucleolus</location>
    </subcellularLocation>
</comment>
<evidence type="ECO:0000256" key="7">
    <source>
        <dbReference type="ARBA" id="ARBA00022603"/>
    </source>
</evidence>
<dbReference type="Pfam" id="PF09445">
    <property type="entry name" value="Methyltransf_15"/>
    <property type="match status" value="1"/>
</dbReference>
<dbReference type="PANTHER" id="PTHR14741:SF32">
    <property type="entry name" value="TRIMETHYLGUANOSINE SYNTHASE"/>
    <property type="match status" value="1"/>
</dbReference>
<dbReference type="InterPro" id="IPR029063">
    <property type="entry name" value="SAM-dependent_MTases_sf"/>
</dbReference>
<comment type="catalytic activity">
    <reaction evidence="16">
        <text>a 5'-end (N(2),N(7)-dimethyl 5'-triphosphoguanosine)-ribonucleoside in snRNA + S-adenosyl-L-methionine = a 5'-end (N(2),N(2),N(7)-trimethyl 5'-triphosphoguanosine)-ribonucleoside in snRNA + S-adenosyl-L-homocysteine + H(+)</text>
        <dbReference type="Rhea" id="RHEA:78479"/>
        <dbReference type="Rhea" id="RHEA-COMP:19087"/>
        <dbReference type="Rhea" id="RHEA-COMP:19089"/>
        <dbReference type="ChEBI" id="CHEBI:15378"/>
        <dbReference type="ChEBI" id="CHEBI:57856"/>
        <dbReference type="ChEBI" id="CHEBI:59789"/>
        <dbReference type="ChEBI" id="CHEBI:167623"/>
        <dbReference type="ChEBI" id="CHEBI:172880"/>
    </reaction>
    <physiologicalReaction direction="left-to-right" evidence="16">
        <dbReference type="Rhea" id="RHEA:78480"/>
    </physiologicalReaction>
</comment>
<evidence type="ECO:0000256" key="5">
    <source>
        <dbReference type="ARBA" id="ARBA00022490"/>
    </source>
</evidence>
<dbReference type="GO" id="GO:0005730">
    <property type="term" value="C:nucleolus"/>
    <property type="evidence" value="ECO:0007669"/>
    <property type="project" value="UniProtKB-SubCell"/>
</dbReference>
<evidence type="ECO:0000313" key="25">
    <source>
        <dbReference type="Proteomes" id="UP001497497"/>
    </source>
</evidence>
<evidence type="ECO:0000256" key="4">
    <source>
        <dbReference type="ARBA" id="ARBA00018517"/>
    </source>
</evidence>
<evidence type="ECO:0000256" key="21">
    <source>
        <dbReference type="ARBA" id="ARBA00079339"/>
    </source>
</evidence>
<dbReference type="EMBL" id="CAXITT010000050">
    <property type="protein sequence ID" value="CAL1529499.1"/>
    <property type="molecule type" value="Genomic_DNA"/>
</dbReference>
<keyword evidence="5" id="KW-0963">Cytoplasm</keyword>
<reference evidence="24 25" key="1">
    <citation type="submission" date="2024-04" db="EMBL/GenBank/DDBJ databases">
        <authorList>
            <consortium name="Genoscope - CEA"/>
            <person name="William W."/>
        </authorList>
    </citation>
    <scope>NUCLEOTIDE SEQUENCE [LARGE SCALE GENOMIC DNA]</scope>
</reference>
<comment type="function">
    <text evidence="19">Catalyzes the 2 serial methylation steps for the conversion of the 7-monomethylguanosine (m(7)G) caps of snRNAs and snoRNAs to a 2,2,7-trimethylguanosine (m(2,2,7)G) cap structure. The enzyme is specific for guanine, and N7 methylation must precede N2 methylation. Hypermethylation of the m7G cap of U snRNAs leads to their concentration in nuclear foci, their colocalization with coilin and the formation of canonical Cajal bodies (CBs). Plays a role in transcriptional regulation.</text>
</comment>
<dbReference type="InterPro" id="IPR019012">
    <property type="entry name" value="RNA_cap_Gua-N2-MeTrfase"/>
</dbReference>
<comment type="catalytic activity">
    <reaction evidence="17">
        <text>a 5'-end (N(7)-methyl 5'-triphosphoguanosine)-ribonucleoside in snRNA + S-adenosyl-L-methionine = a 5'-end (N(2),N(7)-dimethyl 5'-triphosphoguanosine)-ribonucleoside in snRNA + S-adenosyl-L-homocysteine + H(+)</text>
        <dbReference type="Rhea" id="RHEA:78471"/>
        <dbReference type="Rhea" id="RHEA-COMP:19085"/>
        <dbReference type="Rhea" id="RHEA-COMP:19087"/>
        <dbReference type="ChEBI" id="CHEBI:15378"/>
        <dbReference type="ChEBI" id="CHEBI:57856"/>
        <dbReference type="ChEBI" id="CHEBI:59789"/>
        <dbReference type="ChEBI" id="CHEBI:156461"/>
        <dbReference type="ChEBI" id="CHEBI:172880"/>
    </reaction>
    <physiologicalReaction direction="left-to-right" evidence="17">
        <dbReference type="Rhea" id="RHEA:78472"/>
    </physiologicalReaction>
</comment>
<evidence type="ECO:0000256" key="12">
    <source>
        <dbReference type="ARBA" id="ARBA00023242"/>
    </source>
</evidence>
<dbReference type="SUPFAM" id="SSF53335">
    <property type="entry name" value="S-adenosyl-L-methionine-dependent methyltransferases"/>
    <property type="match status" value="1"/>
</dbReference>
<evidence type="ECO:0000256" key="6">
    <source>
        <dbReference type="ARBA" id="ARBA00022553"/>
    </source>
</evidence>
<feature type="compositionally biased region" description="Acidic residues" evidence="23">
    <location>
        <begin position="410"/>
        <end position="422"/>
    </location>
</feature>
<dbReference type="AlphaFoldDB" id="A0AAV2H9K2"/>
<keyword evidence="25" id="KW-1185">Reference proteome</keyword>
<feature type="compositionally biased region" description="Polar residues" evidence="23">
    <location>
        <begin position="636"/>
        <end position="653"/>
    </location>
</feature>
<comment type="similarity">
    <text evidence="13">Belongs to the methyltransferase superfamily. Trimethylguanosine synthase family.</text>
</comment>
<keyword evidence="10" id="KW-0805">Transcription regulation</keyword>
<evidence type="ECO:0000256" key="11">
    <source>
        <dbReference type="ARBA" id="ARBA00023163"/>
    </source>
</evidence>
<dbReference type="GO" id="GO:0071164">
    <property type="term" value="F:RNA cap trimethylguanosine synthase activity"/>
    <property type="evidence" value="ECO:0007669"/>
    <property type="project" value="TreeGrafter"/>
</dbReference>
<proteinExistence type="inferred from homology"/>
<dbReference type="Proteomes" id="UP001497497">
    <property type="component" value="Unassembled WGS sequence"/>
</dbReference>
<evidence type="ECO:0000256" key="10">
    <source>
        <dbReference type="ARBA" id="ARBA00023015"/>
    </source>
</evidence>
<dbReference type="CDD" id="cd02440">
    <property type="entry name" value="AdoMet_MTases"/>
    <property type="match status" value="1"/>
</dbReference>
<evidence type="ECO:0000256" key="8">
    <source>
        <dbReference type="ARBA" id="ARBA00022679"/>
    </source>
</evidence>
<comment type="caution">
    <text evidence="24">The sequence shown here is derived from an EMBL/GenBank/DDBJ whole genome shotgun (WGS) entry which is preliminary data.</text>
</comment>
<feature type="compositionally biased region" description="Low complexity" evidence="23">
    <location>
        <begin position="264"/>
        <end position="276"/>
    </location>
</feature>
<keyword evidence="12" id="KW-0539">Nucleus</keyword>
<evidence type="ECO:0000256" key="9">
    <source>
        <dbReference type="ARBA" id="ARBA00022691"/>
    </source>
</evidence>
<evidence type="ECO:0000256" key="2">
    <source>
        <dbReference type="ARBA" id="ARBA00004496"/>
    </source>
</evidence>
<evidence type="ECO:0000256" key="3">
    <source>
        <dbReference type="ARBA" id="ARBA00004604"/>
    </source>
</evidence>
<feature type="compositionally biased region" description="Basic residues" evidence="23">
    <location>
        <begin position="657"/>
        <end position="669"/>
    </location>
</feature>
<evidence type="ECO:0000256" key="1">
    <source>
        <dbReference type="ARBA" id="ARBA00004408"/>
    </source>
</evidence>
<comment type="subunit">
    <text evidence="20">May form homooligomers. Interacts with CREBBP/CBP, EED/WAIT1, EP300/P300, NCOA6/PRIP, PPARBP/PBP and SMN.</text>
</comment>
<keyword evidence="9" id="KW-0949">S-adenosyl-L-methionine</keyword>
<evidence type="ECO:0000256" key="18">
    <source>
        <dbReference type="ARBA" id="ARBA00049790"/>
    </source>
</evidence>
<keyword evidence="8" id="KW-0808">Transferase</keyword>
<evidence type="ECO:0000256" key="13">
    <source>
        <dbReference type="ARBA" id="ARBA00025783"/>
    </source>
</evidence>
<evidence type="ECO:0000256" key="20">
    <source>
        <dbReference type="ARBA" id="ARBA00064494"/>
    </source>
</evidence>
<dbReference type="Gene3D" id="3.40.50.150">
    <property type="entry name" value="Vaccinia Virus protein VP39"/>
    <property type="match status" value="1"/>
</dbReference>
<evidence type="ECO:0000313" key="24">
    <source>
        <dbReference type="EMBL" id="CAL1529499.1"/>
    </source>
</evidence>
<feature type="region of interest" description="Disordered" evidence="23">
    <location>
        <begin position="264"/>
        <end position="283"/>
    </location>
</feature>
<organism evidence="24 25">
    <name type="scientific">Lymnaea stagnalis</name>
    <name type="common">Great pond snail</name>
    <name type="synonym">Helix stagnalis</name>
    <dbReference type="NCBI Taxonomy" id="6523"/>
    <lineage>
        <taxon>Eukaryota</taxon>
        <taxon>Metazoa</taxon>
        <taxon>Spiralia</taxon>
        <taxon>Lophotrochozoa</taxon>
        <taxon>Mollusca</taxon>
        <taxon>Gastropoda</taxon>
        <taxon>Heterobranchia</taxon>
        <taxon>Euthyneura</taxon>
        <taxon>Panpulmonata</taxon>
        <taxon>Hygrophila</taxon>
        <taxon>Lymnaeoidea</taxon>
        <taxon>Lymnaeidae</taxon>
        <taxon>Lymnaea</taxon>
    </lineage>
</organism>
<dbReference type="GO" id="GO:0005737">
    <property type="term" value="C:cytoplasm"/>
    <property type="evidence" value="ECO:0007669"/>
    <property type="project" value="UniProtKB-SubCell"/>
</dbReference>
<evidence type="ECO:0000256" key="23">
    <source>
        <dbReference type="SAM" id="MobiDB-lite"/>
    </source>
</evidence>
<feature type="region of interest" description="Disordered" evidence="23">
    <location>
        <begin position="630"/>
        <end position="674"/>
    </location>
</feature>
<comment type="catalytic activity">
    <reaction evidence="15">
        <text>a 5'-end (N(7)-methyl 5'-triphosphoguanosine)-ribonucleoside in snoRNA + S-adenosyl-L-methionine = a 5'-end (N(2),N(7)-dimethyl 5'-triphosphoguanosine)-ribonucleoside in snoRNA + S-adenosyl-L-homocysteine + H(+)</text>
        <dbReference type="Rhea" id="RHEA:78475"/>
        <dbReference type="Rhea" id="RHEA-COMP:19086"/>
        <dbReference type="Rhea" id="RHEA-COMP:19088"/>
        <dbReference type="ChEBI" id="CHEBI:15378"/>
        <dbReference type="ChEBI" id="CHEBI:57856"/>
        <dbReference type="ChEBI" id="CHEBI:59789"/>
        <dbReference type="ChEBI" id="CHEBI:156461"/>
        <dbReference type="ChEBI" id="CHEBI:172880"/>
    </reaction>
    <physiologicalReaction direction="left-to-right" evidence="15">
        <dbReference type="Rhea" id="RHEA:78476"/>
    </physiologicalReaction>
</comment>
<keyword evidence="6" id="KW-0597">Phosphoprotein</keyword>
<evidence type="ECO:0000256" key="15">
    <source>
        <dbReference type="ARBA" id="ARBA00048740"/>
    </source>
</evidence>
<dbReference type="FunFam" id="3.40.50.150:FF:000066">
    <property type="entry name" value="Trimethylguanosine synthase 1"/>
    <property type="match status" value="1"/>
</dbReference>
<feature type="compositionally biased region" description="Acidic residues" evidence="23">
    <location>
        <begin position="384"/>
        <end position="398"/>
    </location>
</feature>
<name>A0AAV2H9K2_LYMST</name>
<feature type="region of interest" description="Disordered" evidence="23">
    <location>
        <begin position="382"/>
        <end position="427"/>
    </location>
</feature>
<dbReference type="GO" id="GO:0015030">
    <property type="term" value="C:Cajal body"/>
    <property type="evidence" value="ECO:0007669"/>
    <property type="project" value="UniProtKB-SubCell"/>
</dbReference>
<keyword evidence="11" id="KW-0804">Transcription</keyword>
<dbReference type="PANTHER" id="PTHR14741">
    <property type="entry name" value="S-ADENOSYLMETHIONINE-DEPENDENT METHYLTRANSFERASE RELATED"/>
    <property type="match status" value="1"/>
</dbReference>